<evidence type="ECO:0000313" key="6">
    <source>
        <dbReference type="EMBL" id="MBM3116860.1"/>
    </source>
</evidence>
<dbReference type="Pfam" id="PF12833">
    <property type="entry name" value="HTH_18"/>
    <property type="match status" value="1"/>
</dbReference>
<gene>
    <name evidence="6" type="ORF">JMJ54_13580</name>
</gene>
<evidence type="ECO:0000256" key="3">
    <source>
        <dbReference type="ARBA" id="ARBA00023159"/>
    </source>
</evidence>
<dbReference type="Proteomes" id="UP000809431">
    <property type="component" value="Unassembled WGS sequence"/>
</dbReference>
<dbReference type="SMART" id="SM00342">
    <property type="entry name" value="HTH_ARAC"/>
    <property type="match status" value="1"/>
</dbReference>
<dbReference type="PRINTS" id="PR00032">
    <property type="entry name" value="HTHARAC"/>
</dbReference>
<evidence type="ECO:0000256" key="1">
    <source>
        <dbReference type="ARBA" id="ARBA00023015"/>
    </source>
</evidence>
<dbReference type="InterPro" id="IPR020449">
    <property type="entry name" value="Tscrpt_reg_AraC-type_HTH"/>
</dbReference>
<keyword evidence="4" id="KW-0804">Transcription</keyword>
<dbReference type="InterPro" id="IPR018060">
    <property type="entry name" value="HTH_AraC"/>
</dbReference>
<dbReference type="InterPro" id="IPR018062">
    <property type="entry name" value="HTH_AraC-typ_CS"/>
</dbReference>
<dbReference type="InterPro" id="IPR009057">
    <property type="entry name" value="Homeodomain-like_sf"/>
</dbReference>
<keyword evidence="7" id="KW-1185">Reference proteome</keyword>
<dbReference type="Gene3D" id="2.60.120.10">
    <property type="entry name" value="Jelly Rolls"/>
    <property type="match status" value="1"/>
</dbReference>
<dbReference type="PROSITE" id="PS00041">
    <property type="entry name" value="HTH_ARAC_FAMILY_1"/>
    <property type="match status" value="1"/>
</dbReference>
<dbReference type="PROSITE" id="PS01124">
    <property type="entry name" value="HTH_ARAC_FAMILY_2"/>
    <property type="match status" value="1"/>
</dbReference>
<evidence type="ECO:0000256" key="2">
    <source>
        <dbReference type="ARBA" id="ARBA00023125"/>
    </source>
</evidence>
<keyword evidence="3" id="KW-0010">Activator</keyword>
<accession>A0ABS2BN39</accession>
<feature type="domain" description="HTH araC/xylS-type" evidence="5">
    <location>
        <begin position="183"/>
        <end position="281"/>
    </location>
</feature>
<dbReference type="Gene3D" id="1.10.10.60">
    <property type="entry name" value="Homeodomain-like"/>
    <property type="match status" value="2"/>
</dbReference>
<reference evidence="6 7" key="1">
    <citation type="submission" date="2021-01" db="EMBL/GenBank/DDBJ databases">
        <title>Draft Genome Sequence and Polyhydroxyalkanoate Biosynthetic Potential of Jeongeupia naejangsanensis Type Strain DSM 24253.</title>
        <authorList>
            <person name="Turrini P."/>
            <person name="Artuso I."/>
            <person name="Lugli G.A."/>
            <person name="Frangipani E."/>
            <person name="Ventura M."/>
            <person name="Visca P."/>
        </authorList>
    </citation>
    <scope>NUCLEOTIDE SEQUENCE [LARGE SCALE GENOMIC DNA]</scope>
    <source>
        <strain evidence="6 7">DSM 24253</strain>
    </source>
</reference>
<dbReference type="SUPFAM" id="SSF46689">
    <property type="entry name" value="Homeodomain-like"/>
    <property type="match status" value="2"/>
</dbReference>
<dbReference type="PANTHER" id="PTHR43280">
    <property type="entry name" value="ARAC-FAMILY TRANSCRIPTIONAL REGULATOR"/>
    <property type="match status" value="1"/>
</dbReference>
<evidence type="ECO:0000256" key="4">
    <source>
        <dbReference type="ARBA" id="ARBA00023163"/>
    </source>
</evidence>
<dbReference type="PANTHER" id="PTHR43280:SF27">
    <property type="entry name" value="TRANSCRIPTIONAL REGULATOR MTLR"/>
    <property type="match status" value="1"/>
</dbReference>
<sequence length="288" mass="32420">MKANFEVITADNGESWTFFQRNAQTALPFNWHYHPEYELSLVLNASGSRYIGDHIGACDGGDLVLTGPNLPHTWAVQAVAADRLIAVRVIWFTHEWIERLCATCPEFQPLLRWLADAGRGLKFSDAALERIRPLIAHMDDATPMTRLILMLQVLDVLKSDQPVQLSSAAFSGAPDRHGESRITRVTHYLTTHYREPIDLRQLATLANLTVNSLCRAFRQHTRASISEYVARLRIGRACAELIDSTKPIATIAHDTGYRNLSHFNRQFRASKGMSPGEFRTSFHRPDAG</sequence>
<name>A0ABS2BN39_9NEIS</name>
<keyword evidence="2" id="KW-0238">DNA-binding</keyword>
<dbReference type="InterPro" id="IPR011051">
    <property type="entry name" value="RmlC_Cupin_sf"/>
</dbReference>
<evidence type="ECO:0000259" key="5">
    <source>
        <dbReference type="PROSITE" id="PS01124"/>
    </source>
</evidence>
<comment type="caution">
    <text evidence="6">The sequence shown here is derived from an EMBL/GenBank/DDBJ whole genome shotgun (WGS) entry which is preliminary data.</text>
</comment>
<dbReference type="Pfam" id="PF02311">
    <property type="entry name" value="AraC_binding"/>
    <property type="match status" value="1"/>
</dbReference>
<proteinExistence type="predicted"/>
<evidence type="ECO:0000313" key="7">
    <source>
        <dbReference type="Proteomes" id="UP000809431"/>
    </source>
</evidence>
<dbReference type="SUPFAM" id="SSF51182">
    <property type="entry name" value="RmlC-like cupins"/>
    <property type="match status" value="1"/>
</dbReference>
<dbReference type="InterPro" id="IPR014710">
    <property type="entry name" value="RmlC-like_jellyroll"/>
</dbReference>
<dbReference type="RefSeq" id="WP_203539098.1">
    <property type="nucleotide sequence ID" value="NZ_JAESND010000007.1"/>
</dbReference>
<dbReference type="EMBL" id="JAESND010000007">
    <property type="protein sequence ID" value="MBM3116860.1"/>
    <property type="molecule type" value="Genomic_DNA"/>
</dbReference>
<organism evidence="6 7">
    <name type="scientific">Jeongeupia naejangsanensis</name>
    <dbReference type="NCBI Taxonomy" id="613195"/>
    <lineage>
        <taxon>Bacteria</taxon>
        <taxon>Pseudomonadati</taxon>
        <taxon>Pseudomonadota</taxon>
        <taxon>Betaproteobacteria</taxon>
        <taxon>Neisseriales</taxon>
        <taxon>Chitinibacteraceae</taxon>
        <taxon>Jeongeupia</taxon>
    </lineage>
</organism>
<protein>
    <submittedName>
        <fullName evidence="6">Helix-turn-helix domain-containing protein</fullName>
    </submittedName>
</protein>
<dbReference type="InterPro" id="IPR003313">
    <property type="entry name" value="AraC-bd"/>
</dbReference>
<keyword evidence="1" id="KW-0805">Transcription regulation</keyword>